<comment type="caution">
    <text evidence="1">The sequence shown here is derived from an EMBL/GenBank/DDBJ whole genome shotgun (WGS) entry which is preliminary data.</text>
</comment>
<dbReference type="EMBL" id="BARU01005526">
    <property type="protein sequence ID" value="GAH37645.1"/>
    <property type="molecule type" value="Genomic_DNA"/>
</dbReference>
<protein>
    <submittedName>
        <fullName evidence="1">Uncharacterized protein</fullName>
    </submittedName>
</protein>
<reference evidence="1" key="1">
    <citation type="journal article" date="2014" name="Front. Microbiol.">
        <title>High frequency of phylogenetically diverse reductive dehalogenase-homologous genes in deep subseafloor sedimentary metagenomes.</title>
        <authorList>
            <person name="Kawai M."/>
            <person name="Futagami T."/>
            <person name="Toyoda A."/>
            <person name="Takaki Y."/>
            <person name="Nishi S."/>
            <person name="Hori S."/>
            <person name="Arai W."/>
            <person name="Tsubouchi T."/>
            <person name="Morono Y."/>
            <person name="Uchiyama I."/>
            <person name="Ito T."/>
            <person name="Fujiyama A."/>
            <person name="Inagaki F."/>
            <person name="Takami H."/>
        </authorList>
    </citation>
    <scope>NUCLEOTIDE SEQUENCE</scope>
    <source>
        <strain evidence="1">Expedition CK06-06</strain>
    </source>
</reference>
<proteinExistence type="predicted"/>
<name>X1FYM5_9ZZZZ</name>
<gene>
    <name evidence="1" type="ORF">S03H2_10777</name>
</gene>
<accession>X1FYM5</accession>
<sequence length="129" mass="14746">MNIVEFKRGLDKLELVFKPLTVEQIDLYFDRLRFLSEELYNNSIDYILDTYKDKVFPKPADFLEATTKVGLEGSPGLPEYSGIKCDMCKDIGYILTLHANAQPSACPCGCKLGEKIKQGWIDSFKRKKK</sequence>
<dbReference type="AlphaFoldDB" id="X1FYM5"/>
<evidence type="ECO:0000313" key="1">
    <source>
        <dbReference type="EMBL" id="GAH37645.1"/>
    </source>
</evidence>
<organism evidence="1">
    <name type="scientific">marine sediment metagenome</name>
    <dbReference type="NCBI Taxonomy" id="412755"/>
    <lineage>
        <taxon>unclassified sequences</taxon>
        <taxon>metagenomes</taxon>
        <taxon>ecological metagenomes</taxon>
    </lineage>
</organism>